<accession>A0ABS6Z6R2</accession>
<keyword evidence="3" id="KW-1185">Reference proteome</keyword>
<proteinExistence type="predicted"/>
<dbReference type="Proteomes" id="UP000812013">
    <property type="component" value="Unassembled WGS sequence"/>
</dbReference>
<dbReference type="Gene3D" id="3.10.450.50">
    <property type="match status" value="1"/>
</dbReference>
<name>A0ABS6Z6R2_9ACTN</name>
<evidence type="ECO:0000313" key="3">
    <source>
        <dbReference type="Proteomes" id="UP000812013"/>
    </source>
</evidence>
<protein>
    <submittedName>
        <fullName evidence="2">DUF4440 domain-containing protein</fullName>
    </submittedName>
</protein>
<gene>
    <name evidence="2" type="ORF">GPJ59_15495</name>
</gene>
<dbReference type="InterPro" id="IPR037401">
    <property type="entry name" value="SnoaL-like"/>
</dbReference>
<feature type="domain" description="SnoaL-like" evidence="1">
    <location>
        <begin position="16"/>
        <end position="123"/>
    </location>
</feature>
<dbReference type="InterPro" id="IPR032710">
    <property type="entry name" value="NTF2-like_dom_sf"/>
</dbReference>
<sequence>MPTTAAATSDENLALIRRSYRAFHERDVAALLGTLHPEVEWVHPDGMAEYGLGGTKHGHAGVREFLSRVPAVLGGMRLEPQEFVASGDRVVVFGVRQVTSVRGTTKTLPFIHSWTLRDGVAVRMEDIFDTVVFRRLIES</sequence>
<organism evidence="2 3">
    <name type="scientific">Streptomyces bambusae</name>
    <dbReference type="NCBI Taxonomy" id="1550616"/>
    <lineage>
        <taxon>Bacteria</taxon>
        <taxon>Bacillati</taxon>
        <taxon>Actinomycetota</taxon>
        <taxon>Actinomycetes</taxon>
        <taxon>Kitasatosporales</taxon>
        <taxon>Streptomycetaceae</taxon>
        <taxon>Streptomyces</taxon>
    </lineage>
</organism>
<dbReference type="PANTHER" id="PTHR41252">
    <property type="entry name" value="BLR2505 PROTEIN"/>
    <property type="match status" value="1"/>
</dbReference>
<dbReference type="Pfam" id="PF12680">
    <property type="entry name" value="SnoaL_2"/>
    <property type="match status" value="1"/>
</dbReference>
<dbReference type="SUPFAM" id="SSF54427">
    <property type="entry name" value="NTF2-like"/>
    <property type="match status" value="1"/>
</dbReference>
<dbReference type="PANTHER" id="PTHR41252:SF1">
    <property type="entry name" value="BLR2505 PROTEIN"/>
    <property type="match status" value="1"/>
</dbReference>
<evidence type="ECO:0000313" key="2">
    <source>
        <dbReference type="EMBL" id="MBW5483256.1"/>
    </source>
</evidence>
<evidence type="ECO:0000259" key="1">
    <source>
        <dbReference type="Pfam" id="PF12680"/>
    </source>
</evidence>
<dbReference type="EMBL" id="WTFF01000095">
    <property type="protein sequence ID" value="MBW5483256.1"/>
    <property type="molecule type" value="Genomic_DNA"/>
</dbReference>
<comment type="caution">
    <text evidence="2">The sequence shown here is derived from an EMBL/GenBank/DDBJ whole genome shotgun (WGS) entry which is preliminary data.</text>
</comment>
<reference evidence="2 3" key="1">
    <citation type="submission" date="2019-12" db="EMBL/GenBank/DDBJ databases">
        <title>Genome sequence of Streptomyces bambusae.</title>
        <authorList>
            <person name="Bansal K."/>
            <person name="Choksket S."/>
            <person name="Korpole S."/>
            <person name="Patil P.B."/>
        </authorList>
    </citation>
    <scope>NUCLEOTIDE SEQUENCE [LARGE SCALE GENOMIC DNA]</scope>
    <source>
        <strain evidence="2 3">SK60</strain>
    </source>
</reference>